<dbReference type="Proteomes" id="UP000270094">
    <property type="component" value="Unassembled WGS sequence"/>
</dbReference>
<accession>A0A3P7JVF1</accession>
<reference evidence="1 2" key="1">
    <citation type="submission" date="2018-11" db="EMBL/GenBank/DDBJ databases">
        <authorList>
            <consortium name="Pathogen Informatics"/>
        </authorList>
    </citation>
    <scope>NUCLEOTIDE SEQUENCE [LARGE SCALE GENOMIC DNA]</scope>
</reference>
<keyword evidence="2" id="KW-1185">Reference proteome</keyword>
<name>A0A3P7JVF1_STRVU</name>
<evidence type="ECO:0000313" key="2">
    <source>
        <dbReference type="Proteomes" id="UP000270094"/>
    </source>
</evidence>
<protein>
    <submittedName>
        <fullName evidence="1">Uncharacterized protein</fullName>
    </submittedName>
</protein>
<evidence type="ECO:0000313" key="1">
    <source>
        <dbReference type="EMBL" id="VDM80247.1"/>
    </source>
</evidence>
<dbReference type="EMBL" id="UYYB01107891">
    <property type="protein sequence ID" value="VDM80247.1"/>
    <property type="molecule type" value="Genomic_DNA"/>
</dbReference>
<gene>
    <name evidence="1" type="ORF">SVUK_LOCUS15245</name>
</gene>
<dbReference type="AlphaFoldDB" id="A0A3P7JVF1"/>
<sequence length="38" mass="3960">MAHRVADEPVMTAATAAADKHRAVQLTGRSPIAITVMA</sequence>
<proteinExistence type="predicted"/>
<organism evidence="1 2">
    <name type="scientific">Strongylus vulgaris</name>
    <name type="common">Blood worm</name>
    <dbReference type="NCBI Taxonomy" id="40348"/>
    <lineage>
        <taxon>Eukaryota</taxon>
        <taxon>Metazoa</taxon>
        <taxon>Ecdysozoa</taxon>
        <taxon>Nematoda</taxon>
        <taxon>Chromadorea</taxon>
        <taxon>Rhabditida</taxon>
        <taxon>Rhabditina</taxon>
        <taxon>Rhabditomorpha</taxon>
        <taxon>Strongyloidea</taxon>
        <taxon>Strongylidae</taxon>
        <taxon>Strongylus</taxon>
    </lineage>
</organism>